<gene>
    <name evidence="1" type="ORF">CLUP02_13115</name>
</gene>
<evidence type="ECO:0000313" key="2">
    <source>
        <dbReference type="Proteomes" id="UP000830671"/>
    </source>
</evidence>
<dbReference type="AlphaFoldDB" id="A0A9Q8T1S9"/>
<evidence type="ECO:0000313" key="1">
    <source>
        <dbReference type="EMBL" id="UQC87597.1"/>
    </source>
</evidence>
<dbReference type="EMBL" id="CP019479">
    <property type="protein sequence ID" value="UQC87597.1"/>
    <property type="molecule type" value="Genomic_DNA"/>
</dbReference>
<reference evidence="1" key="1">
    <citation type="journal article" date="2021" name="Mol. Plant Microbe Interact.">
        <title>Complete Genome Sequence of the Plant-Pathogenic Fungus Colletotrichum lupini.</title>
        <authorList>
            <person name="Baroncelli R."/>
            <person name="Pensec F."/>
            <person name="Da Lio D."/>
            <person name="Boufleur T."/>
            <person name="Vicente I."/>
            <person name="Sarrocco S."/>
            <person name="Picot A."/>
            <person name="Baraldi E."/>
            <person name="Sukno S."/>
            <person name="Thon M."/>
            <person name="Le Floch G."/>
        </authorList>
    </citation>
    <scope>NUCLEOTIDE SEQUENCE</scope>
    <source>
        <strain evidence="1">IMI 504893</strain>
    </source>
</reference>
<dbReference type="KEGG" id="clup:CLUP02_13115"/>
<name>A0A9Q8T1S9_9PEZI</name>
<dbReference type="GeneID" id="73347069"/>
<organism evidence="1 2">
    <name type="scientific">Colletotrichum lupini</name>
    <dbReference type="NCBI Taxonomy" id="145971"/>
    <lineage>
        <taxon>Eukaryota</taxon>
        <taxon>Fungi</taxon>
        <taxon>Dikarya</taxon>
        <taxon>Ascomycota</taxon>
        <taxon>Pezizomycotina</taxon>
        <taxon>Sordariomycetes</taxon>
        <taxon>Hypocreomycetidae</taxon>
        <taxon>Glomerellales</taxon>
        <taxon>Glomerellaceae</taxon>
        <taxon>Colletotrichum</taxon>
        <taxon>Colletotrichum acutatum species complex</taxon>
    </lineage>
</organism>
<sequence>MRPPQAGTLEIREGLLAPYFTVGSTKYILRIPVGGGHIDNLTIALEKQATVKGCMRGGSGLLMSFVPPKPGESRLRTVSTRDGASVSTPFTLKEKMNKMRLGDRGVTTCTDFFIEHIRTYALQIPVTSERNHPQNKTTPLNPFRLKLKLDEERVYDCNSTNRYCIRESGSEKVLLGKLEKRHSVCGYVPLNPLSPLSKALHGIKVLPRINIETIGRSPVDPQLGIPETANLIIRVCNCNSAIPCCGVFSTPLDELEDCKLRVTSNRRLHRSLGGSVRMLRFPACLAPASPAYLSPRDPQSPLCKATEYCLRPSRTSRRPPELLVTSVCSAAHGRCPTGEASSHPQGPVDTPTGVSLVPLPLALFLGLTINGAQCLPLWAPHP</sequence>
<dbReference type="Proteomes" id="UP000830671">
    <property type="component" value="Chromosome 7"/>
</dbReference>
<dbReference type="RefSeq" id="XP_049149205.1">
    <property type="nucleotide sequence ID" value="XM_049292059.1"/>
</dbReference>
<keyword evidence="2" id="KW-1185">Reference proteome</keyword>
<accession>A0A9Q8T1S9</accession>
<protein>
    <submittedName>
        <fullName evidence="1">Uncharacterized protein</fullName>
    </submittedName>
</protein>
<proteinExistence type="predicted"/>